<protein>
    <submittedName>
        <fullName evidence="3">Sensor histidine kinase</fullName>
    </submittedName>
</protein>
<keyword evidence="1" id="KW-0472">Membrane</keyword>
<name>A0A7X2P9I1_9FIRM</name>
<accession>A0A7X2P9I1</accession>
<evidence type="ECO:0000313" key="3">
    <source>
        <dbReference type="EMBL" id="MST82713.1"/>
    </source>
</evidence>
<gene>
    <name evidence="3" type="ORF">FYJ60_10330</name>
</gene>
<dbReference type="InterPro" id="IPR036890">
    <property type="entry name" value="HATPase_C_sf"/>
</dbReference>
<feature type="transmembrane region" description="Helical" evidence="1">
    <location>
        <begin position="12"/>
        <end position="29"/>
    </location>
</feature>
<dbReference type="PANTHER" id="PTHR34220">
    <property type="entry name" value="SENSOR HISTIDINE KINASE YPDA"/>
    <property type="match status" value="1"/>
</dbReference>
<keyword evidence="1" id="KW-1133">Transmembrane helix</keyword>
<dbReference type="GO" id="GO:0016020">
    <property type="term" value="C:membrane"/>
    <property type="evidence" value="ECO:0007669"/>
    <property type="project" value="InterPro"/>
</dbReference>
<reference evidence="3 4" key="1">
    <citation type="submission" date="2019-08" db="EMBL/GenBank/DDBJ databases">
        <title>In-depth cultivation of the pig gut microbiome towards novel bacterial diversity and tailored functional studies.</title>
        <authorList>
            <person name="Wylensek D."/>
            <person name="Hitch T.C.A."/>
            <person name="Clavel T."/>
        </authorList>
    </citation>
    <scope>NUCLEOTIDE SEQUENCE [LARGE SCALE GENOMIC DNA]</scope>
    <source>
        <strain evidence="3 4">Oil+RF-744-WCA-WT-13</strain>
    </source>
</reference>
<proteinExistence type="predicted"/>
<dbReference type="Gene3D" id="3.30.565.10">
    <property type="entry name" value="Histidine kinase-like ATPase, C-terminal domain"/>
    <property type="match status" value="1"/>
</dbReference>
<dbReference type="RefSeq" id="WP_154458628.1">
    <property type="nucleotide sequence ID" value="NZ_VUMV01000008.1"/>
</dbReference>
<dbReference type="PANTHER" id="PTHR34220:SF7">
    <property type="entry name" value="SENSOR HISTIDINE KINASE YPDA"/>
    <property type="match status" value="1"/>
</dbReference>
<evidence type="ECO:0000256" key="1">
    <source>
        <dbReference type="SAM" id="Phobius"/>
    </source>
</evidence>
<dbReference type="SUPFAM" id="SSF55874">
    <property type="entry name" value="ATPase domain of HSP90 chaperone/DNA topoisomerase II/histidine kinase"/>
    <property type="match status" value="1"/>
</dbReference>
<dbReference type="InterPro" id="IPR050640">
    <property type="entry name" value="Bact_2-comp_sensor_kinase"/>
</dbReference>
<dbReference type="Pfam" id="PF06580">
    <property type="entry name" value="His_kinase"/>
    <property type="match status" value="1"/>
</dbReference>
<evidence type="ECO:0000313" key="4">
    <source>
        <dbReference type="Proteomes" id="UP000466864"/>
    </source>
</evidence>
<sequence length="334" mass="38175">MDKIINIKKNIILLLAVSLGIFTLCFFSGKLIIAILKMSFTLFQIVLCIYLLIRINHQDKNSYVLTEEADTTKQSDRLIYLSDQDYFFFKALSSVSKNKNAEKLAMTREAQFLALQNQINPHFLYNALESIRSDALSQGAESVAVISEALASFFRYSISNLDHLVEIEEEIDNVQNYFYIQKYRFGSKINIVYDYDRDDKKTLKYYMPKLIIQPIVENAIYHGIENKMGSGLVIIKIECTEKNLDIVVSDDGIGIDAETLNTINKKLNSSNYSESERSKVNSGIALLNVNQRIKILFGSNYGLYIDSIVNIGTDVHIKLPLIDSEKYYFKTFCS</sequence>
<dbReference type="EMBL" id="VUMV01000008">
    <property type="protein sequence ID" value="MST82713.1"/>
    <property type="molecule type" value="Genomic_DNA"/>
</dbReference>
<keyword evidence="4" id="KW-1185">Reference proteome</keyword>
<keyword evidence="1" id="KW-0812">Transmembrane</keyword>
<comment type="caution">
    <text evidence="3">The sequence shown here is derived from an EMBL/GenBank/DDBJ whole genome shotgun (WGS) entry which is preliminary data.</text>
</comment>
<feature type="domain" description="Histidine kinase/HSP90-like ATPase" evidence="2">
    <location>
        <begin position="203"/>
        <end position="323"/>
    </location>
</feature>
<dbReference type="Pfam" id="PF02518">
    <property type="entry name" value="HATPase_c"/>
    <property type="match status" value="1"/>
</dbReference>
<keyword evidence="3" id="KW-0808">Transferase</keyword>
<dbReference type="Proteomes" id="UP000466864">
    <property type="component" value="Unassembled WGS sequence"/>
</dbReference>
<dbReference type="SMART" id="SM00387">
    <property type="entry name" value="HATPase_c"/>
    <property type="match status" value="1"/>
</dbReference>
<dbReference type="InterPro" id="IPR010559">
    <property type="entry name" value="Sig_transdc_His_kin_internal"/>
</dbReference>
<evidence type="ECO:0000259" key="2">
    <source>
        <dbReference type="SMART" id="SM00387"/>
    </source>
</evidence>
<keyword evidence="3" id="KW-0418">Kinase</keyword>
<dbReference type="GO" id="GO:0000155">
    <property type="term" value="F:phosphorelay sensor kinase activity"/>
    <property type="evidence" value="ECO:0007669"/>
    <property type="project" value="InterPro"/>
</dbReference>
<dbReference type="AlphaFoldDB" id="A0A7X2P9I1"/>
<organism evidence="3 4">
    <name type="scientific">Bilifractor porci</name>
    <dbReference type="NCBI Taxonomy" id="2606636"/>
    <lineage>
        <taxon>Bacteria</taxon>
        <taxon>Bacillati</taxon>
        <taxon>Bacillota</taxon>
        <taxon>Clostridia</taxon>
        <taxon>Lachnospirales</taxon>
        <taxon>Lachnospiraceae</taxon>
        <taxon>Bilifractor</taxon>
    </lineage>
</organism>
<dbReference type="InterPro" id="IPR003594">
    <property type="entry name" value="HATPase_dom"/>
</dbReference>